<dbReference type="PROSITE" id="PS51575">
    <property type="entry name" value="SAM_MT43_SUVAR39_2"/>
    <property type="match status" value="1"/>
</dbReference>
<dbReference type="SMART" id="SM00466">
    <property type="entry name" value="SRA"/>
    <property type="match status" value="1"/>
</dbReference>
<dbReference type="GO" id="GO:0003690">
    <property type="term" value="F:double-stranded DNA binding"/>
    <property type="evidence" value="ECO:0007669"/>
    <property type="project" value="TreeGrafter"/>
</dbReference>
<dbReference type="PROSITE" id="PS50280">
    <property type="entry name" value="SET"/>
    <property type="match status" value="1"/>
</dbReference>
<evidence type="ECO:0000256" key="3">
    <source>
        <dbReference type="ARBA" id="ARBA00022603"/>
    </source>
</evidence>
<dbReference type="SUPFAM" id="SSF82199">
    <property type="entry name" value="SET domain"/>
    <property type="match status" value="1"/>
</dbReference>
<evidence type="ECO:0000259" key="13">
    <source>
        <dbReference type="PROSITE" id="PS50867"/>
    </source>
</evidence>
<evidence type="ECO:0000256" key="2">
    <source>
        <dbReference type="ARBA" id="ARBA00022454"/>
    </source>
</evidence>
<evidence type="ECO:0000256" key="11">
    <source>
        <dbReference type="SAM" id="Phobius"/>
    </source>
</evidence>
<dbReference type="SMART" id="SM00468">
    <property type="entry name" value="PreSET"/>
    <property type="match status" value="1"/>
</dbReference>
<dbReference type="GO" id="GO:0032259">
    <property type="term" value="P:methylation"/>
    <property type="evidence" value="ECO:0007669"/>
    <property type="project" value="UniProtKB-KW"/>
</dbReference>
<evidence type="ECO:0008006" key="18">
    <source>
        <dbReference type="Google" id="ProtNLM"/>
    </source>
</evidence>
<keyword evidence="2" id="KW-0158">Chromosome</keyword>
<evidence type="ECO:0000259" key="12">
    <source>
        <dbReference type="PROSITE" id="PS50280"/>
    </source>
</evidence>
<dbReference type="InterPro" id="IPR046341">
    <property type="entry name" value="SET_dom_sf"/>
</dbReference>
<dbReference type="PROSITE" id="PS51015">
    <property type="entry name" value="YDG"/>
    <property type="match status" value="1"/>
</dbReference>
<dbReference type="Gene3D" id="2.30.280.10">
    <property type="entry name" value="SRA-YDG"/>
    <property type="match status" value="2"/>
</dbReference>
<dbReference type="InterPro" id="IPR051357">
    <property type="entry name" value="H3K9_HMTase_SUVAR3-9"/>
</dbReference>
<keyword evidence="17" id="KW-1185">Reference proteome</keyword>
<keyword evidence="3" id="KW-0489">Methyltransferase</keyword>
<evidence type="ECO:0000256" key="1">
    <source>
        <dbReference type="ARBA" id="ARBA00004584"/>
    </source>
</evidence>
<evidence type="ECO:0000259" key="15">
    <source>
        <dbReference type="PROSITE" id="PS51015"/>
    </source>
</evidence>
<evidence type="ECO:0000313" key="16">
    <source>
        <dbReference type="EMBL" id="RYR04709.1"/>
    </source>
</evidence>
<feature type="compositionally biased region" description="Basic and acidic residues" evidence="10">
    <location>
        <begin position="17"/>
        <end position="28"/>
    </location>
</feature>
<feature type="compositionally biased region" description="Basic and acidic residues" evidence="10">
    <location>
        <begin position="62"/>
        <end position="72"/>
    </location>
</feature>
<feature type="domain" description="Post-SET" evidence="14">
    <location>
        <begin position="857"/>
        <end position="873"/>
    </location>
</feature>
<evidence type="ECO:0000256" key="7">
    <source>
        <dbReference type="ARBA" id="ARBA00023242"/>
    </source>
</evidence>
<dbReference type="GO" id="GO:0000775">
    <property type="term" value="C:chromosome, centromeric region"/>
    <property type="evidence" value="ECO:0007669"/>
    <property type="project" value="UniProtKB-SubCell"/>
</dbReference>
<sequence length="873" mass="96445">MVPKTEKSSDFEMPARNSDETGEKKNVAKDMSVQRRASARIQAAKQKAEEELQARRGAVVVEEEKEKEEKRVKVAKKWSKKRVRNGEYLGEGEVVVGGASPKKGNNDSGNEEGVGEGEGGVAPSSAKKPKRRPFMQDQNGVGDSENAVANSAENKGAALRVKETIRVYNKHYLHFVQEEEKRCGKAKAESEAAKKSKSSKSKKGGPLEVKKTHQRPDLKALSMMMTNNEILYPEKRIGDLPGIEAGHQFFSRGEMVAVGFHSHWLNGIDYMGKSYDKVNSIYEYPIAVAIVLSGQYEDDVDNADDVVYTGQGGHNLTGDKRQIKDQKLERGNLALKNCIEQDVPVRVIRGHKSSNGKSSNGTKISINISLPLLPSVTVAQMTASFPMLLPLSFASAYTVHLASGLLPLFDSTASDKVRLCCNFRVFVFSSNVRLCVCFAAICRFLYPSLSLPCLESVFDLLFFVTDFDSGSVMLLLLVVVGEMVVIKYWAEKGISGFTVYKFQLKRIEGQPLMTTNQYGLRYLILIVLLSSSGSFYWCVMEVDLLKVYFTRGRVPQSTAEIRGLVCEDITGGQENIPIPATNLVDDPPVAPTGKSRSIFIFCHAYLYLSFTYCNSVKVAKNVKFPKAATGCKCKGVCIDSTTCECALRNGSEFPYVAQNGGRLVEAKDVVFECGPNCGCDETCVNRTSQKGIRYRLEVFRTAKKGWAVRSWDFIPAGAPVCEYTGILARTEDMDSVLENNYIFEIDCLQTIKGLGGRERRSQSGTFPSNLLDKYDDHGSDGAPEYCIDAGPTGNIARFINHCCEPNLFVQCVLSTHHNLKFARVVLFAADNIPPLQELTYDYGYELDSVLGPDGKVKQVTCYCGAPGCRKRLF</sequence>
<name>A0A444YS07_ARAHY</name>
<keyword evidence="4" id="KW-0808">Transferase</keyword>
<dbReference type="PANTHER" id="PTHR45660:SF94">
    <property type="entry name" value="HISTONE-LYSINE N-METHYLTRANSFERASE, H3 LYSINE-9 SPECIFIC SUVH4"/>
    <property type="match status" value="1"/>
</dbReference>
<dbReference type="AlphaFoldDB" id="A0A444YS07"/>
<feature type="transmembrane region" description="Helical" evidence="11">
    <location>
        <begin position="470"/>
        <end position="490"/>
    </location>
</feature>
<dbReference type="InterPro" id="IPR036987">
    <property type="entry name" value="SRA-YDG_sf"/>
</dbReference>
<dbReference type="PROSITE" id="PS50868">
    <property type="entry name" value="POST_SET"/>
    <property type="match status" value="1"/>
</dbReference>
<feature type="domain" description="Pre-SET" evidence="13">
    <location>
        <begin position="629"/>
        <end position="691"/>
    </location>
</feature>
<dbReference type="EMBL" id="SDMP01000016">
    <property type="protein sequence ID" value="RYR04709.1"/>
    <property type="molecule type" value="Genomic_DNA"/>
</dbReference>
<feature type="domain" description="YDG" evidence="15">
    <location>
        <begin position="238"/>
        <end position="397"/>
    </location>
</feature>
<dbReference type="PROSITE" id="PS50867">
    <property type="entry name" value="PRE_SET"/>
    <property type="match status" value="1"/>
</dbReference>
<feature type="region of interest" description="Disordered" evidence="10">
    <location>
        <begin position="89"/>
        <end position="149"/>
    </location>
</feature>
<evidence type="ECO:0000256" key="6">
    <source>
        <dbReference type="ARBA" id="ARBA00022853"/>
    </source>
</evidence>
<keyword evidence="8" id="KW-0137">Centromere</keyword>
<feature type="transmembrane region" description="Helical" evidence="11">
    <location>
        <begin position="421"/>
        <end position="446"/>
    </location>
</feature>
<evidence type="ECO:0000256" key="9">
    <source>
        <dbReference type="PROSITE-ProRule" id="PRU00358"/>
    </source>
</evidence>
<dbReference type="SMART" id="SM00508">
    <property type="entry name" value="PostSET"/>
    <property type="match status" value="1"/>
</dbReference>
<dbReference type="GO" id="GO:0008270">
    <property type="term" value="F:zinc ion binding"/>
    <property type="evidence" value="ECO:0007669"/>
    <property type="project" value="InterPro"/>
</dbReference>
<dbReference type="SMART" id="SM00317">
    <property type="entry name" value="SET"/>
    <property type="match status" value="1"/>
</dbReference>
<dbReference type="GO" id="GO:0042054">
    <property type="term" value="F:histone methyltransferase activity"/>
    <property type="evidence" value="ECO:0007669"/>
    <property type="project" value="InterPro"/>
</dbReference>
<dbReference type="GO" id="GO:0005634">
    <property type="term" value="C:nucleus"/>
    <property type="evidence" value="ECO:0007669"/>
    <property type="project" value="UniProtKB-SubCell"/>
</dbReference>
<keyword evidence="6" id="KW-0156">Chromatin regulator</keyword>
<dbReference type="InterPro" id="IPR025794">
    <property type="entry name" value="H3-K9-MeTrfase_plant"/>
</dbReference>
<comment type="caution">
    <text evidence="16">The sequence shown here is derived from an EMBL/GenBank/DDBJ whole genome shotgun (WGS) entry which is preliminary data.</text>
</comment>
<evidence type="ECO:0000256" key="5">
    <source>
        <dbReference type="ARBA" id="ARBA00022691"/>
    </source>
</evidence>
<evidence type="ECO:0000313" key="17">
    <source>
        <dbReference type="Proteomes" id="UP000289738"/>
    </source>
</evidence>
<dbReference type="PANTHER" id="PTHR45660">
    <property type="entry name" value="HISTONE-LYSINE N-METHYLTRANSFERASE SETMAR"/>
    <property type="match status" value="1"/>
</dbReference>
<keyword evidence="5" id="KW-0949">S-adenosyl-L-methionine</keyword>
<keyword evidence="11" id="KW-1133">Transmembrane helix</keyword>
<dbReference type="InterPro" id="IPR001214">
    <property type="entry name" value="SET_dom"/>
</dbReference>
<dbReference type="InterPro" id="IPR015947">
    <property type="entry name" value="PUA-like_sf"/>
</dbReference>
<dbReference type="SUPFAM" id="SSF88697">
    <property type="entry name" value="PUA domain-like"/>
    <property type="match status" value="2"/>
</dbReference>
<feature type="compositionally biased region" description="Low complexity" evidence="10">
    <location>
        <begin position="89"/>
        <end position="98"/>
    </location>
</feature>
<evidence type="ECO:0000256" key="8">
    <source>
        <dbReference type="ARBA" id="ARBA00023328"/>
    </source>
</evidence>
<evidence type="ECO:0000256" key="4">
    <source>
        <dbReference type="ARBA" id="ARBA00022679"/>
    </source>
</evidence>
<organism evidence="16 17">
    <name type="scientific">Arachis hypogaea</name>
    <name type="common">Peanut</name>
    <dbReference type="NCBI Taxonomy" id="3818"/>
    <lineage>
        <taxon>Eukaryota</taxon>
        <taxon>Viridiplantae</taxon>
        <taxon>Streptophyta</taxon>
        <taxon>Embryophyta</taxon>
        <taxon>Tracheophyta</taxon>
        <taxon>Spermatophyta</taxon>
        <taxon>Magnoliopsida</taxon>
        <taxon>eudicotyledons</taxon>
        <taxon>Gunneridae</taxon>
        <taxon>Pentapetalae</taxon>
        <taxon>rosids</taxon>
        <taxon>fabids</taxon>
        <taxon>Fabales</taxon>
        <taxon>Fabaceae</taxon>
        <taxon>Papilionoideae</taxon>
        <taxon>50 kb inversion clade</taxon>
        <taxon>dalbergioids sensu lato</taxon>
        <taxon>Dalbergieae</taxon>
        <taxon>Pterocarpus clade</taxon>
        <taxon>Arachis</taxon>
    </lineage>
</organism>
<accession>A0A444YS07</accession>
<dbReference type="Pfam" id="PF00856">
    <property type="entry name" value="SET"/>
    <property type="match status" value="1"/>
</dbReference>
<keyword evidence="11" id="KW-0472">Membrane</keyword>
<keyword evidence="7 9" id="KW-0539">Nucleus</keyword>
<feature type="region of interest" description="Disordered" evidence="10">
    <location>
        <begin position="187"/>
        <end position="217"/>
    </location>
</feature>
<feature type="region of interest" description="Disordered" evidence="10">
    <location>
        <begin position="1"/>
        <end position="77"/>
    </location>
</feature>
<dbReference type="InterPro" id="IPR003105">
    <property type="entry name" value="SRA_YDG"/>
</dbReference>
<evidence type="ECO:0000259" key="14">
    <source>
        <dbReference type="PROSITE" id="PS50868"/>
    </source>
</evidence>
<dbReference type="Gene3D" id="2.170.270.10">
    <property type="entry name" value="SET domain"/>
    <property type="match status" value="1"/>
</dbReference>
<evidence type="ECO:0000256" key="10">
    <source>
        <dbReference type="SAM" id="MobiDB-lite"/>
    </source>
</evidence>
<feature type="compositionally biased region" description="Basic and acidic residues" evidence="10">
    <location>
        <begin position="208"/>
        <end position="217"/>
    </location>
</feature>
<dbReference type="STRING" id="3818.A0A444YS07"/>
<gene>
    <name evidence="16" type="ORF">Ahy_B06g084489</name>
</gene>
<proteinExistence type="predicted"/>
<feature type="compositionally biased region" description="Basic and acidic residues" evidence="10">
    <location>
        <begin position="1"/>
        <end position="10"/>
    </location>
</feature>
<feature type="transmembrane region" description="Helical" evidence="11">
    <location>
        <begin position="387"/>
        <end position="409"/>
    </location>
</feature>
<protein>
    <recommendedName>
        <fullName evidence="18">Histone-lysine N-methyltransferase</fullName>
    </recommendedName>
</protein>
<dbReference type="Proteomes" id="UP000289738">
    <property type="component" value="Chromosome B06"/>
</dbReference>
<reference evidence="16 17" key="1">
    <citation type="submission" date="2019-01" db="EMBL/GenBank/DDBJ databases">
        <title>Sequencing of cultivated peanut Arachis hypogaea provides insights into genome evolution and oil improvement.</title>
        <authorList>
            <person name="Chen X."/>
        </authorList>
    </citation>
    <scope>NUCLEOTIDE SEQUENCE [LARGE SCALE GENOMIC DNA]</scope>
    <source>
        <strain evidence="17">cv. Fuhuasheng</strain>
        <tissue evidence="16">Leaves</tissue>
    </source>
</reference>
<feature type="compositionally biased region" description="Polar residues" evidence="10">
    <location>
        <begin position="136"/>
        <end position="149"/>
    </location>
</feature>
<keyword evidence="11" id="KW-0812">Transmembrane</keyword>
<feature type="domain" description="SET" evidence="12">
    <location>
        <begin position="694"/>
        <end position="843"/>
    </location>
</feature>
<comment type="subcellular location">
    <subcellularLocation>
        <location evidence="1">Chromosome</location>
        <location evidence="1">Centromere</location>
    </subcellularLocation>
    <subcellularLocation>
        <location evidence="9">Nucleus</location>
    </subcellularLocation>
</comment>
<dbReference type="InterPro" id="IPR007728">
    <property type="entry name" value="Pre-SET_dom"/>
</dbReference>
<feature type="transmembrane region" description="Helical" evidence="11">
    <location>
        <begin position="520"/>
        <end position="537"/>
    </location>
</feature>
<dbReference type="Pfam" id="PF02182">
    <property type="entry name" value="SAD_SRA"/>
    <property type="match status" value="1"/>
</dbReference>
<dbReference type="InterPro" id="IPR003616">
    <property type="entry name" value="Post-SET_dom"/>
</dbReference>
<dbReference type="Pfam" id="PF05033">
    <property type="entry name" value="Pre-SET"/>
    <property type="match status" value="1"/>
</dbReference>